<dbReference type="InterPro" id="IPR056922">
    <property type="entry name" value="SWAP1_C"/>
</dbReference>
<reference evidence="4 5" key="1">
    <citation type="submission" date="2023-10" db="EMBL/GenBank/DDBJ databases">
        <authorList>
            <person name="Maclean D."/>
            <person name="Macfadyen A."/>
        </authorList>
    </citation>
    <scope>NUCLEOTIDE SEQUENCE [LARGE SCALE GENOMIC DNA]</scope>
</reference>
<evidence type="ECO:0000256" key="1">
    <source>
        <dbReference type="SAM" id="MobiDB-lite"/>
    </source>
</evidence>
<dbReference type="SMART" id="SM00582">
    <property type="entry name" value="RPR"/>
    <property type="match status" value="1"/>
</dbReference>
<dbReference type="Gene3D" id="1.25.40.90">
    <property type="match status" value="1"/>
</dbReference>
<feature type="compositionally biased region" description="Gly residues" evidence="1">
    <location>
        <begin position="528"/>
        <end position="543"/>
    </location>
</feature>
<feature type="compositionally biased region" description="Pro residues" evidence="1">
    <location>
        <begin position="388"/>
        <end position="399"/>
    </location>
</feature>
<dbReference type="SUPFAM" id="SSF109905">
    <property type="entry name" value="Surp module (SWAP domain)"/>
    <property type="match status" value="1"/>
</dbReference>
<name>A0AAV1IE27_9CHLO</name>
<dbReference type="PROSITE" id="PS50128">
    <property type="entry name" value="SURP"/>
    <property type="match status" value="1"/>
</dbReference>
<feature type="compositionally biased region" description="Low complexity" evidence="1">
    <location>
        <begin position="273"/>
        <end position="283"/>
    </location>
</feature>
<dbReference type="InterPro" id="IPR008942">
    <property type="entry name" value="ENTH_VHS"/>
</dbReference>
<dbReference type="GO" id="GO:0006874">
    <property type="term" value="P:intracellular calcium ion homeostasis"/>
    <property type="evidence" value="ECO:0007669"/>
    <property type="project" value="TreeGrafter"/>
</dbReference>
<feature type="compositionally biased region" description="Low complexity" evidence="1">
    <location>
        <begin position="493"/>
        <end position="503"/>
    </location>
</feature>
<dbReference type="Proteomes" id="UP001314263">
    <property type="component" value="Unassembled WGS sequence"/>
</dbReference>
<accession>A0AAV1IE27</accession>
<dbReference type="GO" id="GO:0006396">
    <property type="term" value="P:RNA processing"/>
    <property type="evidence" value="ECO:0007669"/>
    <property type="project" value="InterPro"/>
</dbReference>
<dbReference type="SMART" id="SM00648">
    <property type="entry name" value="SWAP"/>
    <property type="match status" value="1"/>
</dbReference>
<evidence type="ECO:0000259" key="3">
    <source>
        <dbReference type="PROSITE" id="PS51391"/>
    </source>
</evidence>
<feature type="region of interest" description="Disordered" evidence="1">
    <location>
        <begin position="388"/>
        <end position="434"/>
    </location>
</feature>
<gene>
    <name evidence="4" type="ORF">CVIRNUC_007894</name>
</gene>
<evidence type="ECO:0000313" key="5">
    <source>
        <dbReference type="Proteomes" id="UP001314263"/>
    </source>
</evidence>
<keyword evidence="5" id="KW-1185">Reference proteome</keyword>
<proteinExistence type="predicted"/>
<feature type="region of interest" description="Disordered" evidence="1">
    <location>
        <begin position="1"/>
        <end position="25"/>
    </location>
</feature>
<dbReference type="PROSITE" id="PS51391">
    <property type="entry name" value="CID"/>
    <property type="match status" value="1"/>
</dbReference>
<evidence type="ECO:0000259" key="2">
    <source>
        <dbReference type="PROSITE" id="PS50128"/>
    </source>
</evidence>
<comment type="caution">
    <text evidence="4">The sequence shown here is derived from an EMBL/GenBank/DDBJ whole genome shotgun (WGS) entry which is preliminary data.</text>
</comment>
<dbReference type="InterPro" id="IPR035967">
    <property type="entry name" value="SWAP/Surp_sf"/>
</dbReference>
<dbReference type="Gene3D" id="1.10.10.790">
    <property type="entry name" value="Surp module"/>
    <property type="match status" value="1"/>
</dbReference>
<dbReference type="InterPro" id="IPR000061">
    <property type="entry name" value="Surp"/>
</dbReference>
<feature type="compositionally biased region" description="Basic and acidic residues" evidence="1">
    <location>
        <begin position="479"/>
        <end position="489"/>
    </location>
</feature>
<dbReference type="PANTHER" id="PTHR12323:SF0">
    <property type="entry name" value="CALCIUM HOMEOSTASIS ENDOPLASMIC RETICULUM PROTEIN"/>
    <property type="match status" value="1"/>
</dbReference>
<organism evidence="4 5">
    <name type="scientific">Coccomyxa viridis</name>
    <dbReference type="NCBI Taxonomy" id="1274662"/>
    <lineage>
        <taxon>Eukaryota</taxon>
        <taxon>Viridiplantae</taxon>
        <taxon>Chlorophyta</taxon>
        <taxon>core chlorophytes</taxon>
        <taxon>Trebouxiophyceae</taxon>
        <taxon>Trebouxiophyceae incertae sedis</taxon>
        <taxon>Coccomyxaceae</taxon>
        <taxon>Coccomyxa</taxon>
    </lineage>
</organism>
<feature type="domain" description="CID" evidence="3">
    <location>
        <begin position="106"/>
        <end position="249"/>
    </location>
</feature>
<feature type="region of interest" description="Disordered" evidence="1">
    <location>
        <begin position="469"/>
        <end position="581"/>
    </location>
</feature>
<evidence type="ECO:0000313" key="4">
    <source>
        <dbReference type="EMBL" id="CAK0784690.1"/>
    </source>
</evidence>
<dbReference type="AlphaFoldDB" id="A0AAV1IE27"/>
<feature type="compositionally biased region" description="Basic residues" evidence="1">
    <location>
        <begin position="572"/>
        <end position="581"/>
    </location>
</feature>
<dbReference type="InterPro" id="IPR006569">
    <property type="entry name" value="CID_dom"/>
</dbReference>
<dbReference type="Pfam" id="PF01805">
    <property type="entry name" value="Surp"/>
    <property type="match status" value="1"/>
</dbReference>
<evidence type="ECO:0008006" key="6">
    <source>
        <dbReference type="Google" id="ProtNLM"/>
    </source>
</evidence>
<feature type="compositionally biased region" description="Polar residues" evidence="1">
    <location>
        <begin position="303"/>
        <end position="313"/>
    </location>
</feature>
<dbReference type="Pfam" id="PF25123">
    <property type="entry name" value="SWAP1_C"/>
    <property type="match status" value="1"/>
</dbReference>
<feature type="region of interest" description="Disordered" evidence="1">
    <location>
        <begin position="255"/>
        <end position="317"/>
    </location>
</feature>
<dbReference type="EMBL" id="CAUYUE010000011">
    <property type="protein sequence ID" value="CAK0784690.1"/>
    <property type="molecule type" value="Genomic_DNA"/>
</dbReference>
<sequence>MAEPSGAAPFFDPNEPPPEFSQPPADDRLQQIIIKLAQFASRNGPSFVDVIRQKQAGNTDYNFLSGGEGAGYWRWYLYCTLYNLPPDQQLLPQYEAPMEPSAIDQLPAEVRDGFAQVLAALTGSKESIKASKEWFMACEPHAAGMAAQMADFLCHAPTHDQRLHVLYLANDILLKGLAQRSGVRAEDSDAVAHAFKPVLPDMLGALAVKANSDPDVIQRLTSIVNFWRERKVYGTEIIAALMRAILSPSTAPAAAPAQDVKQETPDASRWGTPPAGAPAAAFAPPGPYADPANQGYVPPPYSGQPQGQWDVSQQPPPMHSIPGHAAFPPPDAMAAVPGWGAPPPHMPGLPQGASQWGAPLGQQPPQHHPSMALPPPIIPPAALHYPPPSVPPAMAPPPDLIAKQPHDPMSFPPGLIPQLVHDKNVTDPPYSPLSPLDVEALGLPPSTPPDAYLASRLEKFYAELQAYQPGMSRAELEDEQRRQRVRDGLDPEPSAAPSAARRSGGMGEDGSFSRPGRSSRDEPKAAGLGYGGNSPGRSEGGGDPYDSYRRQRADSYHELLSRDRTREEAPGPRRRKSRFDV</sequence>
<dbReference type="GO" id="GO:0048471">
    <property type="term" value="C:perinuclear region of cytoplasm"/>
    <property type="evidence" value="ECO:0007669"/>
    <property type="project" value="TreeGrafter"/>
</dbReference>
<feature type="domain" description="SURP motif" evidence="2">
    <location>
        <begin position="32"/>
        <end position="76"/>
    </location>
</feature>
<dbReference type="Pfam" id="PF04818">
    <property type="entry name" value="CID"/>
    <property type="match status" value="1"/>
</dbReference>
<protein>
    <recommendedName>
        <fullName evidence="6">CID domain-containing protein</fullName>
    </recommendedName>
</protein>
<dbReference type="PANTHER" id="PTHR12323">
    <property type="entry name" value="SR-RELATED CTD ASSOCIATED FACTOR 6"/>
    <property type="match status" value="1"/>
</dbReference>
<dbReference type="GO" id="GO:0003723">
    <property type="term" value="F:RNA binding"/>
    <property type="evidence" value="ECO:0007669"/>
    <property type="project" value="InterPro"/>
</dbReference>
<feature type="compositionally biased region" description="Basic and acidic residues" evidence="1">
    <location>
        <begin position="546"/>
        <end position="571"/>
    </location>
</feature>